<evidence type="ECO:0000313" key="1">
    <source>
        <dbReference type="EMBL" id="AHI22040.1"/>
    </source>
</evidence>
<dbReference type="eggNOG" id="ENOG5031IRC">
    <property type="taxonomic scope" value="Bacteria"/>
</dbReference>
<dbReference type="KEGG" id="cvt:B843_03245"/>
<keyword evidence="2" id="KW-1185">Reference proteome</keyword>
<dbReference type="HOGENOM" id="CLU_042635_1_0_11"/>
<evidence type="ECO:0000313" key="2">
    <source>
        <dbReference type="Proteomes" id="UP000019222"/>
    </source>
</evidence>
<dbReference type="PATRIC" id="fig|1224164.3.peg.645"/>
<dbReference type="Proteomes" id="UP000019222">
    <property type="component" value="Chromosome"/>
</dbReference>
<name>W5XZG2_9CORY</name>
<dbReference type="Gene3D" id="3.40.50.720">
    <property type="entry name" value="NAD(P)-binding Rossmann-like Domain"/>
    <property type="match status" value="1"/>
</dbReference>
<dbReference type="AlphaFoldDB" id="W5XZG2"/>
<organism evidence="1 2">
    <name type="scientific">Corynebacterium vitaeruminis DSM 20294</name>
    <dbReference type="NCBI Taxonomy" id="1224164"/>
    <lineage>
        <taxon>Bacteria</taxon>
        <taxon>Bacillati</taxon>
        <taxon>Actinomycetota</taxon>
        <taxon>Actinomycetes</taxon>
        <taxon>Mycobacteriales</taxon>
        <taxon>Corynebacteriaceae</taxon>
        <taxon>Corynebacterium</taxon>
    </lineage>
</organism>
<reference evidence="1 2" key="1">
    <citation type="submission" date="2013-02" db="EMBL/GenBank/DDBJ databases">
        <title>The complete genome sequence of Corynebacterium vitaeruminis DSM 20294.</title>
        <authorList>
            <person name="Ruckert C."/>
            <person name="Albersmeier A."/>
            <person name="Kalinowski J."/>
        </authorList>
    </citation>
    <scope>NUCLEOTIDE SEQUENCE [LARGE SCALE GENOMIC DNA]</scope>
    <source>
        <strain evidence="2">ATCC 10234</strain>
    </source>
</reference>
<sequence>MLRPPHGIQFGTDSTRSGIALLPKHAIAPVAAALAACRMPATGLHGKLERAGLDEVAAATLIDDLLAHGILRVHQPPRPVAVVGASASSSILRTVLAETGIWVRSPSRGEPDGNFLNRLESDVPVVVIGFHALFAGRSVFLADRPTIIPARVEDGMVEVGPLRIDGEGPCPYCTDLAELRRDPEARVLRAQLGPSMRFDPLCEHLLAVKVAAVIHGLYSQTPAPGMHVERPRPGLLLRLSPYDGAVEERIVEPLALCPLCSSQDLLPIEDAP</sequence>
<dbReference type="EMBL" id="CP004353">
    <property type="protein sequence ID" value="AHI22040.1"/>
    <property type="molecule type" value="Genomic_DNA"/>
</dbReference>
<evidence type="ECO:0008006" key="3">
    <source>
        <dbReference type="Google" id="ProtNLM"/>
    </source>
</evidence>
<protein>
    <recommendedName>
        <fullName evidence="3">Bacteriocin biosynthesis cyclodehydratase domain-containing protein</fullName>
    </recommendedName>
</protein>
<dbReference type="STRING" id="1224164.B843_03245"/>
<proteinExistence type="predicted"/>
<accession>W5XZG2</accession>
<gene>
    <name evidence="1" type="ORF">B843_03245</name>
</gene>